<name>I7M229_TETTS</name>
<dbReference type="InParanoid" id="I7M229"/>
<keyword evidence="2" id="KW-1185">Reference proteome</keyword>
<evidence type="ECO:0000313" key="1">
    <source>
        <dbReference type="EMBL" id="EAR98373.1"/>
    </source>
</evidence>
<sequence>MGQSNSNEILNNHFSLNQQSQSSNIIMDSESLIEESRKLVIKINETFEKISSSRQQVFHALGISQVGFGRKYKQLWSIDDDLSIFKQQLQNLDIIVPLENILSINQYCFELSMIKIGIVSQLCQINRLMDQIQAHLKQNKPEKNKKIQLKNSIKVLNSNIVRLEELLSNRFVCQLNNQDFLNCVHSIQFKNSLKKIDDNISLRNQSPQTIIDNTDLSILSTNQSFDDIFLEQII</sequence>
<proteinExistence type="predicted"/>
<protein>
    <submittedName>
        <fullName evidence="1">Uncharacterized protein</fullName>
    </submittedName>
</protein>
<evidence type="ECO:0000313" key="2">
    <source>
        <dbReference type="Proteomes" id="UP000009168"/>
    </source>
</evidence>
<dbReference type="HOGENOM" id="CLU_1187081_0_0_1"/>
<dbReference type="RefSeq" id="XP_001018618.1">
    <property type="nucleotide sequence ID" value="XM_001018618.2"/>
</dbReference>
<dbReference type="KEGG" id="tet:TTHERM_00289010"/>
<dbReference type="AlphaFoldDB" id="I7M229"/>
<dbReference type="Proteomes" id="UP000009168">
    <property type="component" value="Unassembled WGS sequence"/>
</dbReference>
<dbReference type="EMBL" id="GG662651">
    <property type="protein sequence ID" value="EAR98373.1"/>
    <property type="molecule type" value="Genomic_DNA"/>
</dbReference>
<gene>
    <name evidence="1" type="ORF">TTHERM_00289010</name>
</gene>
<accession>I7M229</accession>
<dbReference type="GeneID" id="7834510"/>
<reference evidence="2" key="1">
    <citation type="journal article" date="2006" name="PLoS Biol.">
        <title>Macronuclear genome sequence of the ciliate Tetrahymena thermophila, a model eukaryote.</title>
        <authorList>
            <person name="Eisen J.A."/>
            <person name="Coyne R.S."/>
            <person name="Wu M."/>
            <person name="Wu D."/>
            <person name="Thiagarajan M."/>
            <person name="Wortman J.R."/>
            <person name="Badger J.H."/>
            <person name="Ren Q."/>
            <person name="Amedeo P."/>
            <person name="Jones K.M."/>
            <person name="Tallon L.J."/>
            <person name="Delcher A.L."/>
            <person name="Salzberg S.L."/>
            <person name="Silva J.C."/>
            <person name="Haas B.J."/>
            <person name="Majoros W.H."/>
            <person name="Farzad M."/>
            <person name="Carlton J.M."/>
            <person name="Smith R.K. Jr."/>
            <person name="Garg J."/>
            <person name="Pearlman R.E."/>
            <person name="Karrer K.M."/>
            <person name="Sun L."/>
            <person name="Manning G."/>
            <person name="Elde N.C."/>
            <person name="Turkewitz A.P."/>
            <person name="Asai D.J."/>
            <person name="Wilkes D.E."/>
            <person name="Wang Y."/>
            <person name="Cai H."/>
            <person name="Collins K."/>
            <person name="Stewart B.A."/>
            <person name="Lee S.R."/>
            <person name="Wilamowska K."/>
            <person name="Weinberg Z."/>
            <person name="Ruzzo W.L."/>
            <person name="Wloga D."/>
            <person name="Gaertig J."/>
            <person name="Frankel J."/>
            <person name="Tsao C.-C."/>
            <person name="Gorovsky M.A."/>
            <person name="Keeling P.J."/>
            <person name="Waller R.F."/>
            <person name="Patron N.J."/>
            <person name="Cherry J.M."/>
            <person name="Stover N.A."/>
            <person name="Krieger C.J."/>
            <person name="del Toro C."/>
            <person name="Ryder H.F."/>
            <person name="Williamson S.C."/>
            <person name="Barbeau R.A."/>
            <person name="Hamilton E.P."/>
            <person name="Orias E."/>
        </authorList>
    </citation>
    <scope>NUCLEOTIDE SEQUENCE [LARGE SCALE GENOMIC DNA]</scope>
    <source>
        <strain evidence="2">SB210</strain>
    </source>
</reference>
<organism evidence="1 2">
    <name type="scientific">Tetrahymena thermophila (strain SB210)</name>
    <dbReference type="NCBI Taxonomy" id="312017"/>
    <lineage>
        <taxon>Eukaryota</taxon>
        <taxon>Sar</taxon>
        <taxon>Alveolata</taxon>
        <taxon>Ciliophora</taxon>
        <taxon>Intramacronucleata</taxon>
        <taxon>Oligohymenophorea</taxon>
        <taxon>Hymenostomatida</taxon>
        <taxon>Tetrahymenina</taxon>
        <taxon>Tetrahymenidae</taxon>
        <taxon>Tetrahymena</taxon>
    </lineage>
</organism>